<keyword evidence="2" id="KW-0645">Protease</keyword>
<evidence type="ECO:0000256" key="4">
    <source>
        <dbReference type="ARBA" id="ARBA00022801"/>
    </source>
</evidence>
<organism evidence="7 8">
    <name type="scientific">Cyclotella cryptica</name>
    <dbReference type="NCBI Taxonomy" id="29204"/>
    <lineage>
        <taxon>Eukaryota</taxon>
        <taxon>Sar</taxon>
        <taxon>Stramenopiles</taxon>
        <taxon>Ochrophyta</taxon>
        <taxon>Bacillariophyta</taxon>
        <taxon>Coscinodiscophyceae</taxon>
        <taxon>Thalassiosirophycidae</taxon>
        <taxon>Stephanodiscales</taxon>
        <taxon>Stephanodiscaceae</taxon>
        <taxon>Cyclotella</taxon>
    </lineage>
</organism>
<evidence type="ECO:0000256" key="1">
    <source>
        <dbReference type="ARBA" id="ARBA00009136"/>
    </source>
</evidence>
<dbReference type="CDD" id="cd05479">
    <property type="entry name" value="RP_DDI"/>
    <property type="match status" value="1"/>
</dbReference>
<dbReference type="InterPro" id="IPR019103">
    <property type="entry name" value="Peptidase_aspartic_DDI1-type"/>
</dbReference>
<feature type="compositionally biased region" description="Low complexity" evidence="5">
    <location>
        <begin position="124"/>
        <end position="136"/>
    </location>
</feature>
<evidence type="ECO:0000313" key="8">
    <source>
        <dbReference type="Proteomes" id="UP001516023"/>
    </source>
</evidence>
<dbReference type="EMBL" id="JABMIG020000030">
    <property type="protein sequence ID" value="KAL3800824.1"/>
    <property type="molecule type" value="Genomic_DNA"/>
</dbReference>
<dbReference type="PANTHER" id="PTHR12917:SF1">
    <property type="entry name" value="AT13091P"/>
    <property type="match status" value="1"/>
</dbReference>
<gene>
    <name evidence="7" type="ORF">HJC23_001661</name>
</gene>
<protein>
    <recommendedName>
        <fullName evidence="6">Aspartic peptidase DDI1-type domain-containing protein</fullName>
    </recommendedName>
</protein>
<name>A0ABD3QKX2_9STRA</name>
<evidence type="ECO:0000256" key="5">
    <source>
        <dbReference type="SAM" id="MobiDB-lite"/>
    </source>
</evidence>
<keyword evidence="8" id="KW-1185">Reference proteome</keyword>
<dbReference type="InterPro" id="IPR021109">
    <property type="entry name" value="Peptidase_aspartic_dom_sf"/>
</dbReference>
<keyword evidence="4" id="KW-0378">Hydrolase</keyword>
<dbReference type="Pfam" id="PF09668">
    <property type="entry name" value="Asp_protease"/>
    <property type="match status" value="1"/>
</dbReference>
<dbReference type="SUPFAM" id="SSF50630">
    <property type="entry name" value="Acid proteases"/>
    <property type="match status" value="1"/>
</dbReference>
<sequence>MREIYYYGLRLTVRSAVSRSDLDLSRSDLITFPFSPTMADEINITLFHPPTSRTDAISLPFSATLSDLASFASALLDLDGEIVIRRDTTVIFSQHTGGTKTLQAGGVRNGDFLMVWRLTEVPATTNNNSSGASSPARQRPRTNPPSAAATGGLDFSSLLAANTHAPTNAATSSNNGGLSFNIPALLAANAASSTPQPVEWDGMNLDDAIQRNPNPLHLMTLFTSPRHPNLLKELNYHNPQVYKRLLSAKGDIPSMANIWRETMMKSTTARFLQRHGEQSRETEMRTRLSNNPHDMEANAYFAEKIRKENVQRQYEQMMEGYPEAMGRVLMLYINCTVKEKPLQVFVDSGAQSTIMSSACAERLGLLHLVDDRFEGTAVGVGTGKILGKIHMVDLTIGGYDFPCSITVMDSKEGLGDKNMDCLFGLDMLKRHRCCIDLGRNVLKFPLAGGGAGMEAEFLHEKDLPVEKGGTLGFDAERENAEFEARWEKYEKEESGGEKSNDGDKKSDKDNMDESK</sequence>
<evidence type="ECO:0000259" key="6">
    <source>
        <dbReference type="Pfam" id="PF09668"/>
    </source>
</evidence>
<dbReference type="AlphaFoldDB" id="A0ABD3QKX2"/>
<comment type="similarity">
    <text evidence="1">Belongs to the DDI1 family.</text>
</comment>
<reference evidence="7 8" key="1">
    <citation type="journal article" date="2020" name="G3 (Bethesda)">
        <title>Improved Reference Genome for Cyclotella cryptica CCMP332, a Model for Cell Wall Morphogenesis, Salinity Adaptation, and Lipid Production in Diatoms (Bacillariophyta).</title>
        <authorList>
            <person name="Roberts W.R."/>
            <person name="Downey K.M."/>
            <person name="Ruck E.C."/>
            <person name="Traller J.C."/>
            <person name="Alverson A.J."/>
        </authorList>
    </citation>
    <scope>NUCLEOTIDE SEQUENCE [LARGE SCALE GENOMIC DNA]</scope>
    <source>
        <strain evidence="7 8">CCMP332</strain>
    </source>
</reference>
<dbReference type="GO" id="GO:0004190">
    <property type="term" value="F:aspartic-type endopeptidase activity"/>
    <property type="evidence" value="ECO:0007669"/>
    <property type="project" value="UniProtKB-KW"/>
</dbReference>
<comment type="caution">
    <text evidence="7">The sequence shown here is derived from an EMBL/GenBank/DDBJ whole genome shotgun (WGS) entry which is preliminary data.</text>
</comment>
<keyword evidence="3" id="KW-0064">Aspartyl protease</keyword>
<proteinExistence type="inferred from homology"/>
<accession>A0ABD3QKX2</accession>
<evidence type="ECO:0000256" key="3">
    <source>
        <dbReference type="ARBA" id="ARBA00022750"/>
    </source>
</evidence>
<dbReference type="Gene3D" id="2.40.70.10">
    <property type="entry name" value="Acid Proteases"/>
    <property type="match status" value="1"/>
</dbReference>
<dbReference type="PANTHER" id="PTHR12917">
    <property type="entry name" value="ASPARTYL PROTEASE DDI-RELATED"/>
    <property type="match status" value="1"/>
</dbReference>
<dbReference type="Proteomes" id="UP001516023">
    <property type="component" value="Unassembled WGS sequence"/>
</dbReference>
<evidence type="ECO:0000256" key="2">
    <source>
        <dbReference type="ARBA" id="ARBA00022670"/>
    </source>
</evidence>
<feature type="domain" description="Aspartic peptidase DDI1-type" evidence="6">
    <location>
        <begin position="322"/>
        <end position="436"/>
    </location>
</feature>
<feature type="region of interest" description="Disordered" evidence="5">
    <location>
        <begin position="124"/>
        <end position="150"/>
    </location>
</feature>
<dbReference type="GO" id="GO:0006508">
    <property type="term" value="P:proteolysis"/>
    <property type="evidence" value="ECO:0007669"/>
    <property type="project" value="UniProtKB-KW"/>
</dbReference>
<evidence type="ECO:0000313" key="7">
    <source>
        <dbReference type="EMBL" id="KAL3800824.1"/>
    </source>
</evidence>
<feature type="region of interest" description="Disordered" evidence="5">
    <location>
        <begin position="484"/>
        <end position="515"/>
    </location>
</feature>